<dbReference type="SUPFAM" id="SSF69349">
    <property type="entry name" value="Phage fibre proteins"/>
    <property type="match status" value="1"/>
</dbReference>
<dbReference type="Proteomes" id="UP000036061">
    <property type="component" value="Chromosome"/>
</dbReference>
<feature type="domain" description="Gp5/Type VI secretion system Vgr protein OB-fold" evidence="1">
    <location>
        <begin position="25"/>
        <end position="98"/>
    </location>
</feature>
<dbReference type="Pfam" id="PF04717">
    <property type="entry name" value="Phage_base_V"/>
    <property type="match status" value="1"/>
</dbReference>
<dbReference type="SUPFAM" id="SSF69255">
    <property type="entry name" value="gp5 N-terminal domain-like"/>
    <property type="match status" value="1"/>
</dbReference>
<dbReference type="RefSeq" id="WP_048034034.1">
    <property type="nucleotide sequence ID" value="NZ_CP030117.1"/>
</dbReference>
<dbReference type="EMBL" id="CP030117">
    <property type="protein sequence ID" value="AWX57481.1"/>
    <property type="molecule type" value="Genomic_DNA"/>
</dbReference>
<dbReference type="InterPro" id="IPR006531">
    <property type="entry name" value="Gp5/Vgr_OB"/>
</dbReference>
<reference evidence="2 3" key="1">
    <citation type="journal article" date="2015" name="Genome Announc.">
        <title>Draft Genome Sequence of Brevibacillus brevis DZQ7, a Plant Growth-Promoting Rhizobacterium with Broad-Spectrum Antimicrobial Activity.</title>
        <authorList>
            <person name="Hou Q."/>
            <person name="Wang C."/>
            <person name="Hou X."/>
            <person name="Xia Z."/>
            <person name="Ye J."/>
            <person name="Liu K."/>
            <person name="Liu H."/>
            <person name="Wang J."/>
            <person name="Guo H."/>
            <person name="Yu X."/>
            <person name="Yang Y."/>
            <person name="Du B."/>
            <person name="Ding Y."/>
        </authorList>
    </citation>
    <scope>NUCLEOTIDE SEQUENCE [LARGE SCALE GENOMIC DNA]</scope>
    <source>
        <strain evidence="2 3">DZQ7</strain>
    </source>
</reference>
<evidence type="ECO:0000259" key="1">
    <source>
        <dbReference type="Pfam" id="PF04717"/>
    </source>
</evidence>
<proteinExistence type="predicted"/>
<accession>A0A2Z4MM78</accession>
<protein>
    <recommendedName>
        <fullName evidence="1">Gp5/Type VI secretion system Vgr protein OB-fold domain-containing protein</fullName>
    </recommendedName>
</protein>
<dbReference type="InterPro" id="IPR037026">
    <property type="entry name" value="Vgr_OB-fold_dom_sf"/>
</dbReference>
<name>A0A2Z4MM78_BREBE</name>
<dbReference type="Gene3D" id="2.40.50.230">
    <property type="entry name" value="Gp5 N-terminal domain"/>
    <property type="match status" value="1"/>
</dbReference>
<evidence type="ECO:0000313" key="3">
    <source>
        <dbReference type="Proteomes" id="UP000036061"/>
    </source>
</evidence>
<dbReference type="AlphaFoldDB" id="A0A2Z4MM78"/>
<sequence>MSFDHWFYQDEITEEERARIHGVIVGIVTNNEDPEKLSRVKLKLPLVDNERETDWVRIATLFAGKDRGSLFIPEVGDEVLVAFHWGDVREPFVIGMLWNQENKGPEMAEKNNIRKITTRAGHEVIFGDDPNDGKITIATKKGQQVELSDKDESIVLTESGGNNQISIKGGSTGEVTVKSGSSTITLNAKGQVTIQSDTSLTIKSTQLNLEAQGAMSIKAGASLNIKSDGIVAVNGSVIKLN</sequence>
<gene>
    <name evidence="2" type="ORF">AB432_021675</name>
</gene>
<evidence type="ECO:0000313" key="2">
    <source>
        <dbReference type="EMBL" id="AWX57481.1"/>
    </source>
</evidence>
<organism evidence="2 3">
    <name type="scientific">Brevibacillus brevis</name>
    <name type="common">Bacillus brevis</name>
    <dbReference type="NCBI Taxonomy" id="1393"/>
    <lineage>
        <taxon>Bacteria</taxon>
        <taxon>Bacillati</taxon>
        <taxon>Bacillota</taxon>
        <taxon>Bacilli</taxon>
        <taxon>Bacillales</taxon>
        <taxon>Paenibacillaceae</taxon>
        <taxon>Brevibacillus</taxon>
    </lineage>
</organism>